<reference evidence="2" key="2">
    <citation type="submission" date="2025-05" db="UniProtKB">
        <authorList>
            <consortium name="EnsemblMetazoa"/>
        </authorList>
    </citation>
    <scope>IDENTIFICATION</scope>
    <source>
        <strain evidence="2">Foshan</strain>
    </source>
</reference>
<dbReference type="Proteomes" id="UP000069940">
    <property type="component" value="Unassembled WGS sequence"/>
</dbReference>
<evidence type="ECO:0000256" key="1">
    <source>
        <dbReference type="SAM" id="SignalP"/>
    </source>
</evidence>
<evidence type="ECO:0000313" key="3">
    <source>
        <dbReference type="Proteomes" id="UP000069940"/>
    </source>
</evidence>
<reference evidence="3" key="1">
    <citation type="journal article" date="2015" name="Proc. Natl. Acad. Sci. U.S.A.">
        <title>Genome sequence of the Asian Tiger mosquito, Aedes albopictus, reveals insights into its biology, genetics, and evolution.</title>
        <authorList>
            <person name="Chen X.G."/>
            <person name="Jiang X."/>
            <person name="Gu J."/>
            <person name="Xu M."/>
            <person name="Wu Y."/>
            <person name="Deng Y."/>
            <person name="Zhang C."/>
            <person name="Bonizzoni M."/>
            <person name="Dermauw W."/>
            <person name="Vontas J."/>
            <person name="Armbruster P."/>
            <person name="Huang X."/>
            <person name="Yang Y."/>
            <person name="Zhang H."/>
            <person name="He W."/>
            <person name="Peng H."/>
            <person name="Liu Y."/>
            <person name="Wu K."/>
            <person name="Chen J."/>
            <person name="Lirakis M."/>
            <person name="Topalis P."/>
            <person name="Van Leeuwen T."/>
            <person name="Hall A.B."/>
            <person name="Jiang X."/>
            <person name="Thorpe C."/>
            <person name="Mueller R.L."/>
            <person name="Sun C."/>
            <person name="Waterhouse R.M."/>
            <person name="Yan G."/>
            <person name="Tu Z.J."/>
            <person name="Fang X."/>
            <person name="James A.A."/>
        </authorList>
    </citation>
    <scope>NUCLEOTIDE SEQUENCE [LARGE SCALE GENOMIC DNA]</scope>
    <source>
        <strain evidence="3">Foshan</strain>
    </source>
</reference>
<keyword evidence="3" id="KW-1185">Reference proteome</keyword>
<proteinExistence type="predicted"/>
<feature type="signal peptide" evidence="1">
    <location>
        <begin position="1"/>
        <end position="19"/>
    </location>
</feature>
<dbReference type="EnsemblMetazoa" id="AALFPA23_013923.R20200">
    <property type="protein sequence ID" value="AALFPA23_013923.P20200"/>
    <property type="gene ID" value="AALFPA23_013923"/>
</dbReference>
<accession>A0ABM1Z0U1</accession>
<organism evidence="2 3">
    <name type="scientific">Aedes albopictus</name>
    <name type="common">Asian tiger mosquito</name>
    <name type="synonym">Stegomyia albopicta</name>
    <dbReference type="NCBI Taxonomy" id="7160"/>
    <lineage>
        <taxon>Eukaryota</taxon>
        <taxon>Metazoa</taxon>
        <taxon>Ecdysozoa</taxon>
        <taxon>Arthropoda</taxon>
        <taxon>Hexapoda</taxon>
        <taxon>Insecta</taxon>
        <taxon>Pterygota</taxon>
        <taxon>Neoptera</taxon>
        <taxon>Endopterygota</taxon>
        <taxon>Diptera</taxon>
        <taxon>Nematocera</taxon>
        <taxon>Culicoidea</taxon>
        <taxon>Culicidae</taxon>
        <taxon>Culicinae</taxon>
        <taxon>Aedini</taxon>
        <taxon>Aedes</taxon>
        <taxon>Stegomyia</taxon>
    </lineage>
</organism>
<evidence type="ECO:0008006" key="4">
    <source>
        <dbReference type="Google" id="ProtNLM"/>
    </source>
</evidence>
<dbReference type="GeneID" id="109398999"/>
<sequence length="109" mass="11764">MRVLAGFVLLLATLQASLGFTLPRERRQSSSSSVMAIGEDGDRAAIPGLSEIQTAIQVAQFLINVGQQVLPAILQSLAPPMSSEGTRMDEMQLIQMVRQRMMMENSGGS</sequence>
<protein>
    <recommendedName>
        <fullName evidence="4">Secreted protein</fullName>
    </recommendedName>
</protein>
<evidence type="ECO:0000313" key="2">
    <source>
        <dbReference type="EnsemblMetazoa" id="AALFPA23_013923.P20200"/>
    </source>
</evidence>
<keyword evidence="1" id="KW-0732">Signal</keyword>
<name>A0ABM1Z0U1_AEDAL</name>
<dbReference type="RefSeq" id="XP_019526990.3">
    <property type="nucleotide sequence ID" value="XM_019671445.4"/>
</dbReference>
<feature type="chain" id="PRO_5045115367" description="Secreted protein" evidence="1">
    <location>
        <begin position="20"/>
        <end position="109"/>
    </location>
</feature>